<evidence type="ECO:0000313" key="2">
    <source>
        <dbReference type="EMBL" id="CAG8688067.1"/>
    </source>
</evidence>
<feature type="region of interest" description="Disordered" evidence="1">
    <location>
        <begin position="1"/>
        <end position="30"/>
    </location>
</feature>
<evidence type="ECO:0000256" key="1">
    <source>
        <dbReference type="SAM" id="MobiDB-lite"/>
    </source>
</evidence>
<evidence type="ECO:0000313" key="3">
    <source>
        <dbReference type="Proteomes" id="UP000789759"/>
    </source>
</evidence>
<name>A0A9N9ES98_9GLOM</name>
<dbReference type="EMBL" id="CAJVQA010009638">
    <property type="protein sequence ID" value="CAG8688067.1"/>
    <property type="molecule type" value="Genomic_DNA"/>
</dbReference>
<keyword evidence="3" id="KW-1185">Reference proteome</keyword>
<reference evidence="2" key="1">
    <citation type="submission" date="2021-06" db="EMBL/GenBank/DDBJ databases">
        <authorList>
            <person name="Kallberg Y."/>
            <person name="Tangrot J."/>
            <person name="Rosling A."/>
        </authorList>
    </citation>
    <scope>NUCLEOTIDE SEQUENCE</scope>
    <source>
        <strain evidence="2">FL966</strain>
    </source>
</reference>
<dbReference type="AlphaFoldDB" id="A0A9N9ES98"/>
<gene>
    <name evidence="2" type="ORF">CPELLU_LOCUS11134</name>
</gene>
<proteinExistence type="predicted"/>
<sequence>MSNYGTPMEIDVPAGSKASGSGKAKDSSKKRFEVKKVLTDLLFTDGMP</sequence>
<protein>
    <submittedName>
        <fullName evidence="2">1041_t:CDS:1</fullName>
    </submittedName>
</protein>
<accession>A0A9N9ES98</accession>
<comment type="caution">
    <text evidence="2">The sequence shown here is derived from an EMBL/GenBank/DDBJ whole genome shotgun (WGS) entry which is preliminary data.</text>
</comment>
<organism evidence="2 3">
    <name type="scientific">Cetraspora pellucida</name>
    <dbReference type="NCBI Taxonomy" id="1433469"/>
    <lineage>
        <taxon>Eukaryota</taxon>
        <taxon>Fungi</taxon>
        <taxon>Fungi incertae sedis</taxon>
        <taxon>Mucoromycota</taxon>
        <taxon>Glomeromycotina</taxon>
        <taxon>Glomeromycetes</taxon>
        <taxon>Diversisporales</taxon>
        <taxon>Gigasporaceae</taxon>
        <taxon>Cetraspora</taxon>
    </lineage>
</organism>
<dbReference type="Proteomes" id="UP000789759">
    <property type="component" value="Unassembled WGS sequence"/>
</dbReference>